<dbReference type="InterPro" id="IPR028978">
    <property type="entry name" value="Chorismate_lyase_/UTRA_dom_sf"/>
</dbReference>
<reference evidence="6" key="1">
    <citation type="submission" date="2014-12" db="EMBL/GenBank/DDBJ databases">
        <authorList>
            <person name="Salcher M.M."/>
        </authorList>
    </citation>
    <scope>NUCLEOTIDE SEQUENCE [LARGE SCALE GENOMIC DNA]</scope>
    <source>
        <strain evidence="6">MMS-10A-171</strain>
    </source>
</reference>
<proteinExistence type="predicted"/>
<name>A0A0D6EU37_9PROT</name>
<keyword evidence="1" id="KW-0963">Cytoplasm</keyword>
<accession>A0A0D6EU37</accession>
<evidence type="ECO:0000313" key="6">
    <source>
        <dbReference type="Proteomes" id="UP000064007"/>
    </source>
</evidence>
<evidence type="ECO:0000256" key="4">
    <source>
        <dbReference type="ARBA" id="ARBA00023317"/>
    </source>
</evidence>
<dbReference type="GO" id="GO:0006744">
    <property type="term" value="P:ubiquinone biosynthetic process"/>
    <property type="evidence" value="ECO:0007669"/>
    <property type="project" value="UniProtKB-KW"/>
</dbReference>
<dbReference type="OrthoDB" id="8538621at2"/>
<dbReference type="GO" id="GO:0005829">
    <property type="term" value="C:cytosol"/>
    <property type="evidence" value="ECO:0007669"/>
    <property type="project" value="TreeGrafter"/>
</dbReference>
<dbReference type="AlphaFoldDB" id="A0A0D6EU37"/>
<evidence type="ECO:0000256" key="3">
    <source>
        <dbReference type="ARBA" id="ARBA00023239"/>
    </source>
</evidence>
<dbReference type="RefSeq" id="WP_046486636.1">
    <property type="nucleotide sequence ID" value="NZ_LN827929.1"/>
</dbReference>
<dbReference type="PANTHER" id="PTHR38683">
    <property type="entry name" value="CHORISMATE PYRUVATE-LYASE"/>
    <property type="match status" value="1"/>
</dbReference>
<dbReference type="SUPFAM" id="SSF64288">
    <property type="entry name" value="Chorismate lyase-like"/>
    <property type="match status" value="1"/>
</dbReference>
<dbReference type="Proteomes" id="UP000064007">
    <property type="component" value="Chromosome 1"/>
</dbReference>
<sequence length="153" mass="17869">MSWLLSPPVQGNKLSWLMEEGSLTERLKKEFDDVKVEVVYEGAYLLDKSFYMREVFLKSNDSPKVFARTLVKKEDLQEVWSSLKNLGDQSLATILFNSPEIKKISVFYKELFLDDSIFAHINALSPIHQKSLWARRSSWEKQGTYLELLEIFL</sequence>
<dbReference type="STRING" id="1581557.BN1208_0047"/>
<dbReference type="PANTHER" id="PTHR38683:SF1">
    <property type="entry name" value="CHORISMATE PYRUVATE-LYASE"/>
    <property type="match status" value="1"/>
</dbReference>
<dbReference type="HOGENOM" id="CLU_096824_3_0_4"/>
<evidence type="ECO:0000256" key="2">
    <source>
        <dbReference type="ARBA" id="ARBA00022688"/>
    </source>
</evidence>
<gene>
    <name evidence="5" type="ORF">BN1208_0047</name>
</gene>
<dbReference type="GO" id="GO:0008813">
    <property type="term" value="F:chorismate lyase activity"/>
    <property type="evidence" value="ECO:0007669"/>
    <property type="project" value="UniProtKB-EC"/>
</dbReference>
<dbReference type="KEGG" id="mbat:BN1208_0047"/>
<keyword evidence="2" id="KW-0831">Ubiquinone biosynthesis</keyword>
<organism evidence="5 6">
    <name type="scientific">Candidatus Methylopumilus planktonicus</name>
    <dbReference type="NCBI Taxonomy" id="1581557"/>
    <lineage>
        <taxon>Bacteria</taxon>
        <taxon>Pseudomonadati</taxon>
        <taxon>Pseudomonadota</taxon>
        <taxon>Betaproteobacteria</taxon>
        <taxon>Nitrosomonadales</taxon>
        <taxon>Methylophilaceae</taxon>
        <taxon>Candidatus Methylopumilus</taxon>
    </lineage>
</organism>
<dbReference type="InterPro" id="IPR007440">
    <property type="entry name" value="Chorismate--pyruvate_lyase"/>
</dbReference>
<evidence type="ECO:0000313" key="5">
    <source>
        <dbReference type="EMBL" id="CEZ18943.1"/>
    </source>
</evidence>
<evidence type="ECO:0000256" key="1">
    <source>
        <dbReference type="ARBA" id="ARBA00022490"/>
    </source>
</evidence>
<dbReference type="EC" id="4.1.3.40" evidence="5"/>
<protein>
    <submittedName>
        <fullName evidence="5">Putative chorismate pyruvate-lyase</fullName>
        <ecNumber evidence="5">4.1.3.40</ecNumber>
    </submittedName>
</protein>
<dbReference type="EMBL" id="LN827929">
    <property type="protein sequence ID" value="CEZ18943.1"/>
    <property type="molecule type" value="Genomic_DNA"/>
</dbReference>
<keyword evidence="4 5" id="KW-0670">Pyruvate</keyword>
<keyword evidence="6" id="KW-1185">Reference proteome</keyword>
<keyword evidence="3 5" id="KW-0456">Lyase</keyword>
<dbReference type="Gene3D" id="3.40.1410.10">
    <property type="entry name" value="Chorismate lyase-like"/>
    <property type="match status" value="1"/>
</dbReference>
<dbReference type="Pfam" id="PF04345">
    <property type="entry name" value="Chor_lyase"/>
    <property type="match status" value="1"/>
</dbReference>